<dbReference type="OrthoDB" id="4540744at2759"/>
<organism evidence="1 2">
    <name type="scientific">Endocarpon pusillum</name>
    <dbReference type="NCBI Taxonomy" id="364733"/>
    <lineage>
        <taxon>Eukaryota</taxon>
        <taxon>Fungi</taxon>
        <taxon>Dikarya</taxon>
        <taxon>Ascomycota</taxon>
        <taxon>Pezizomycotina</taxon>
        <taxon>Eurotiomycetes</taxon>
        <taxon>Chaetothyriomycetidae</taxon>
        <taxon>Verrucariales</taxon>
        <taxon>Verrucariaceae</taxon>
        <taxon>Endocarpon</taxon>
    </lineage>
</organism>
<evidence type="ECO:0000313" key="1">
    <source>
        <dbReference type="EMBL" id="KAF7503720.1"/>
    </source>
</evidence>
<name>A0A8H7AEG3_9EURO</name>
<reference evidence="1" key="1">
    <citation type="submission" date="2020-02" db="EMBL/GenBank/DDBJ databases">
        <authorList>
            <person name="Palmer J.M."/>
        </authorList>
    </citation>
    <scope>NUCLEOTIDE SEQUENCE</scope>
    <source>
        <strain evidence="1">EPUS1.4</strain>
        <tissue evidence="1">Thallus</tissue>
    </source>
</reference>
<dbReference type="Proteomes" id="UP000606974">
    <property type="component" value="Unassembled WGS sequence"/>
</dbReference>
<keyword evidence="2" id="KW-1185">Reference proteome</keyword>
<gene>
    <name evidence="1" type="ORF">GJ744_003345</name>
</gene>
<comment type="caution">
    <text evidence="1">The sequence shown here is derived from an EMBL/GenBank/DDBJ whole genome shotgun (WGS) entry which is preliminary data.</text>
</comment>
<dbReference type="AlphaFoldDB" id="A0A8H7AEG3"/>
<accession>A0A8H7AEG3</accession>
<sequence>MSLRISDVALPSSNLWVEDQHHLSHELAGSENSRKGQTREQVMQEIGDAESDNMEFQEPIEADLISEEPAANPD</sequence>
<protein>
    <submittedName>
        <fullName evidence="1">Uncharacterized protein</fullName>
    </submittedName>
</protein>
<dbReference type="EMBL" id="JAACFV010000165">
    <property type="protein sequence ID" value="KAF7503720.1"/>
    <property type="molecule type" value="Genomic_DNA"/>
</dbReference>
<proteinExistence type="predicted"/>
<evidence type="ECO:0000313" key="2">
    <source>
        <dbReference type="Proteomes" id="UP000606974"/>
    </source>
</evidence>